<dbReference type="EMBL" id="JACGWN010000004">
    <property type="protein sequence ID" value="KAL0453924.1"/>
    <property type="molecule type" value="Genomic_DNA"/>
</dbReference>
<gene>
    <name evidence="2" type="ORF">Slati_1370500</name>
</gene>
<protein>
    <recommendedName>
        <fullName evidence="1">Reverse transcriptase domain-containing protein</fullName>
    </recommendedName>
</protein>
<proteinExistence type="predicted"/>
<evidence type="ECO:0000313" key="2">
    <source>
        <dbReference type="EMBL" id="KAL0453924.1"/>
    </source>
</evidence>
<dbReference type="InterPro" id="IPR000477">
    <property type="entry name" value="RT_dom"/>
</dbReference>
<evidence type="ECO:0000259" key="1">
    <source>
        <dbReference type="Pfam" id="PF00078"/>
    </source>
</evidence>
<organism evidence="2">
    <name type="scientific">Sesamum latifolium</name>
    <dbReference type="NCBI Taxonomy" id="2727402"/>
    <lineage>
        <taxon>Eukaryota</taxon>
        <taxon>Viridiplantae</taxon>
        <taxon>Streptophyta</taxon>
        <taxon>Embryophyta</taxon>
        <taxon>Tracheophyta</taxon>
        <taxon>Spermatophyta</taxon>
        <taxon>Magnoliopsida</taxon>
        <taxon>eudicotyledons</taxon>
        <taxon>Gunneridae</taxon>
        <taxon>Pentapetalae</taxon>
        <taxon>asterids</taxon>
        <taxon>lamiids</taxon>
        <taxon>Lamiales</taxon>
        <taxon>Pedaliaceae</taxon>
        <taxon>Sesamum</taxon>
    </lineage>
</organism>
<dbReference type="CDD" id="cd01650">
    <property type="entry name" value="RT_nLTR_like"/>
    <property type="match status" value="1"/>
</dbReference>
<dbReference type="AlphaFoldDB" id="A0AAW2XJ51"/>
<reference evidence="2" key="2">
    <citation type="journal article" date="2024" name="Plant">
        <title>Genomic evolution and insights into agronomic trait innovations of Sesamum species.</title>
        <authorList>
            <person name="Miao H."/>
            <person name="Wang L."/>
            <person name="Qu L."/>
            <person name="Liu H."/>
            <person name="Sun Y."/>
            <person name="Le M."/>
            <person name="Wang Q."/>
            <person name="Wei S."/>
            <person name="Zheng Y."/>
            <person name="Lin W."/>
            <person name="Duan Y."/>
            <person name="Cao H."/>
            <person name="Xiong S."/>
            <person name="Wang X."/>
            <person name="Wei L."/>
            <person name="Li C."/>
            <person name="Ma Q."/>
            <person name="Ju M."/>
            <person name="Zhao R."/>
            <person name="Li G."/>
            <person name="Mu C."/>
            <person name="Tian Q."/>
            <person name="Mei H."/>
            <person name="Zhang T."/>
            <person name="Gao T."/>
            <person name="Zhang H."/>
        </authorList>
    </citation>
    <scope>NUCLEOTIDE SEQUENCE</scope>
    <source>
        <strain evidence="2">KEN1</strain>
    </source>
</reference>
<dbReference type="Pfam" id="PF00078">
    <property type="entry name" value="RVT_1"/>
    <property type="match status" value="1"/>
</dbReference>
<dbReference type="PANTHER" id="PTHR33116">
    <property type="entry name" value="REVERSE TRANSCRIPTASE ZINC-BINDING DOMAIN-CONTAINING PROTEIN-RELATED-RELATED"/>
    <property type="match status" value="1"/>
</dbReference>
<accession>A0AAW2XJ51</accession>
<feature type="domain" description="Reverse transcriptase" evidence="1">
    <location>
        <begin position="37"/>
        <end position="160"/>
    </location>
</feature>
<name>A0AAW2XJ51_9LAMI</name>
<sequence length="375" mass="42512">MRAVMEFFINGHLLKQINAALLVLIPKVQAPSSVFYVRPISCCNVLYKAITKIIREVLDSLISPTQNAFVPGRKIGDNILIAQELFAGYNQQSLPKRCALKVDLRKAHNTVEWNFSTMRLFGFPEPFIRWVEECVTTLTFSICINGAAHGFFKGARGLRQVFQRGLDEFATISGLHVNPSKSHLILSKADHVHRPRLLEVLGFQEGHLPIKYLGLPLISSRLTIADCRPILMKTNGRIRGWGGLSLSFATRVQLIKSVLMAMSTYWAMTFILPKGILREIEKRLRAFLWKGVSTVGYPKVAWSQVCKPMSEGGLGVREIRTLNIAMMSLWLWEVVTRNGASLWVQWIYNFLLRDKMFDGVSELRFLGMEKDDPST</sequence>
<reference evidence="2" key="1">
    <citation type="submission" date="2020-06" db="EMBL/GenBank/DDBJ databases">
        <authorList>
            <person name="Li T."/>
            <person name="Hu X."/>
            <person name="Zhang T."/>
            <person name="Song X."/>
            <person name="Zhang H."/>
            <person name="Dai N."/>
            <person name="Sheng W."/>
            <person name="Hou X."/>
            <person name="Wei L."/>
        </authorList>
    </citation>
    <scope>NUCLEOTIDE SEQUENCE</scope>
    <source>
        <strain evidence="2">KEN1</strain>
        <tissue evidence="2">Leaf</tissue>
    </source>
</reference>
<comment type="caution">
    <text evidence="2">The sequence shown here is derived from an EMBL/GenBank/DDBJ whole genome shotgun (WGS) entry which is preliminary data.</text>
</comment>
<dbReference type="PANTHER" id="PTHR33116:SF78">
    <property type="entry name" value="OS12G0587133 PROTEIN"/>
    <property type="match status" value="1"/>
</dbReference>